<dbReference type="InterPro" id="IPR027417">
    <property type="entry name" value="P-loop_NTPase"/>
</dbReference>
<dbReference type="InterPro" id="IPR003439">
    <property type="entry name" value="ABC_transporter-like_ATP-bd"/>
</dbReference>
<gene>
    <name evidence="9" type="ORF">E6G98_07450</name>
    <name evidence="8" type="ORF">E6G99_08840</name>
</gene>
<keyword evidence="5" id="KW-1278">Translocase</keyword>
<dbReference type="InterPro" id="IPR015855">
    <property type="entry name" value="ABC_transpr_MalK-like"/>
</dbReference>
<dbReference type="SUPFAM" id="SSF50331">
    <property type="entry name" value="MOP-like"/>
    <property type="match status" value="1"/>
</dbReference>
<accession>A0A537LES2</accession>
<dbReference type="GO" id="GO:0005524">
    <property type="term" value="F:ATP binding"/>
    <property type="evidence" value="ECO:0007669"/>
    <property type="project" value="UniProtKB-KW"/>
</dbReference>
<proteinExistence type="predicted"/>
<dbReference type="EMBL" id="VBAI01000114">
    <property type="protein sequence ID" value="TMJ10533.1"/>
    <property type="molecule type" value="Genomic_DNA"/>
</dbReference>
<dbReference type="SUPFAM" id="SSF52540">
    <property type="entry name" value="P-loop containing nucleoside triphosphate hydrolases"/>
    <property type="match status" value="1"/>
</dbReference>
<dbReference type="InterPro" id="IPR047641">
    <property type="entry name" value="ABC_transpr_MalK/UgpC-like"/>
</dbReference>
<keyword evidence="1" id="KW-0813">Transport</keyword>
<dbReference type="PROSITE" id="PS50893">
    <property type="entry name" value="ABC_TRANSPORTER_2"/>
    <property type="match status" value="1"/>
</dbReference>
<keyword evidence="4 8" id="KW-0067">ATP-binding</keyword>
<dbReference type="GO" id="GO:0016887">
    <property type="term" value="F:ATP hydrolysis activity"/>
    <property type="evidence" value="ECO:0007669"/>
    <property type="project" value="InterPro"/>
</dbReference>
<dbReference type="PANTHER" id="PTHR43875:SF15">
    <property type="entry name" value="TREHALOSE IMPORT ATP-BINDING PROTEIN SUGC"/>
    <property type="match status" value="1"/>
</dbReference>
<dbReference type="Pfam" id="PF00005">
    <property type="entry name" value="ABC_tran"/>
    <property type="match status" value="1"/>
</dbReference>
<evidence type="ECO:0000313" key="11">
    <source>
        <dbReference type="Proteomes" id="UP000318661"/>
    </source>
</evidence>
<evidence type="ECO:0000256" key="2">
    <source>
        <dbReference type="ARBA" id="ARBA00022475"/>
    </source>
</evidence>
<dbReference type="InterPro" id="IPR003593">
    <property type="entry name" value="AAA+_ATPase"/>
</dbReference>
<organism evidence="8 11">
    <name type="scientific">Candidatus Segetimicrobium genomatis</name>
    <dbReference type="NCBI Taxonomy" id="2569760"/>
    <lineage>
        <taxon>Bacteria</taxon>
        <taxon>Bacillati</taxon>
        <taxon>Candidatus Sysuimicrobiota</taxon>
        <taxon>Candidatus Sysuimicrobiia</taxon>
        <taxon>Candidatus Sysuimicrobiales</taxon>
        <taxon>Candidatus Segetimicrobiaceae</taxon>
        <taxon>Candidatus Segetimicrobium</taxon>
    </lineage>
</organism>
<evidence type="ECO:0000256" key="5">
    <source>
        <dbReference type="ARBA" id="ARBA00022967"/>
    </source>
</evidence>
<dbReference type="InterPro" id="IPR013611">
    <property type="entry name" value="Transp-assoc_OB_typ2"/>
</dbReference>
<dbReference type="CDD" id="cd03301">
    <property type="entry name" value="ABC_MalK_N"/>
    <property type="match status" value="1"/>
</dbReference>
<keyword evidence="6" id="KW-0472">Membrane</keyword>
<dbReference type="AlphaFoldDB" id="A0A537LES2"/>
<dbReference type="Gene3D" id="2.40.50.100">
    <property type="match status" value="1"/>
</dbReference>
<evidence type="ECO:0000313" key="9">
    <source>
        <dbReference type="EMBL" id="TMJ10533.1"/>
    </source>
</evidence>
<keyword evidence="2" id="KW-1003">Cell membrane</keyword>
<dbReference type="Gene3D" id="2.40.50.140">
    <property type="entry name" value="Nucleic acid-binding proteins"/>
    <property type="match status" value="1"/>
</dbReference>
<sequence>MRGIRVRLEGLSKSFGSIAALRTLDLDIRAGELVAFLGPSGCGKTTTLLMIAGIYQPTSGVIHFGDRRVDHLHPRDRDVGMVFQSYALYPHLTLFENIAFPLRLKRQSQEEVKRRVQQTADLLGIGHLLDRRPAEVSGGQQQRTALARALVKEPQVLLLDEPLSNLDAQIRLQARSEIRRLQQDLGVTCILVTHDQAEALAMADRVAAFSEGALQQFATPDDLYLRPVNTFVAGFVGHPPMNLIPGTFQDGEFSARGVRVALPMPVLPGSGSIGLRPEDLVLGGAIRGRVLVVETLGRQVLVTIDLDGTTVKMLADTRPAIGTQVGIGYSPGSLHYFGSDGRRIEARTA</sequence>
<dbReference type="Gene3D" id="3.40.50.300">
    <property type="entry name" value="P-loop containing nucleotide triphosphate hydrolases"/>
    <property type="match status" value="1"/>
</dbReference>
<dbReference type="SMART" id="SM00382">
    <property type="entry name" value="AAA"/>
    <property type="match status" value="1"/>
</dbReference>
<feature type="domain" description="ABC transporter" evidence="7">
    <location>
        <begin position="6"/>
        <end position="236"/>
    </location>
</feature>
<evidence type="ECO:0000259" key="7">
    <source>
        <dbReference type="PROSITE" id="PS50893"/>
    </source>
</evidence>
<protein>
    <submittedName>
        <fullName evidence="8">ABC transporter ATP-binding protein</fullName>
    </submittedName>
</protein>
<dbReference type="Pfam" id="PF08402">
    <property type="entry name" value="TOBE_2"/>
    <property type="match status" value="1"/>
</dbReference>
<evidence type="ECO:0000256" key="4">
    <source>
        <dbReference type="ARBA" id="ARBA00022840"/>
    </source>
</evidence>
<dbReference type="GO" id="GO:0055052">
    <property type="term" value="C:ATP-binding cassette (ABC) transporter complex, substrate-binding subunit-containing"/>
    <property type="evidence" value="ECO:0007669"/>
    <property type="project" value="TreeGrafter"/>
</dbReference>
<dbReference type="InterPro" id="IPR008995">
    <property type="entry name" value="Mo/tungstate-bd_C_term_dom"/>
</dbReference>
<keyword evidence="3" id="KW-0547">Nucleotide-binding</keyword>
<dbReference type="Proteomes" id="UP000315217">
    <property type="component" value="Unassembled WGS sequence"/>
</dbReference>
<dbReference type="PANTHER" id="PTHR43875">
    <property type="entry name" value="MALTODEXTRIN IMPORT ATP-BINDING PROTEIN MSMX"/>
    <property type="match status" value="1"/>
</dbReference>
<dbReference type="GO" id="GO:0008643">
    <property type="term" value="P:carbohydrate transport"/>
    <property type="evidence" value="ECO:0007669"/>
    <property type="project" value="InterPro"/>
</dbReference>
<evidence type="ECO:0000256" key="3">
    <source>
        <dbReference type="ARBA" id="ARBA00022741"/>
    </source>
</evidence>
<dbReference type="InterPro" id="IPR012340">
    <property type="entry name" value="NA-bd_OB-fold"/>
</dbReference>
<evidence type="ECO:0000256" key="6">
    <source>
        <dbReference type="ARBA" id="ARBA00023136"/>
    </source>
</evidence>
<dbReference type="FunFam" id="3.40.50.300:FF:000042">
    <property type="entry name" value="Maltose/maltodextrin ABC transporter, ATP-binding protein"/>
    <property type="match status" value="1"/>
</dbReference>
<dbReference type="Proteomes" id="UP000318661">
    <property type="component" value="Unassembled WGS sequence"/>
</dbReference>
<dbReference type="GO" id="GO:0140359">
    <property type="term" value="F:ABC-type transporter activity"/>
    <property type="evidence" value="ECO:0007669"/>
    <property type="project" value="InterPro"/>
</dbReference>
<dbReference type="EMBL" id="VBAJ01000227">
    <property type="protein sequence ID" value="TMJ06523.1"/>
    <property type="molecule type" value="Genomic_DNA"/>
</dbReference>
<comment type="caution">
    <text evidence="8">The sequence shown here is derived from an EMBL/GenBank/DDBJ whole genome shotgun (WGS) entry which is preliminary data.</text>
</comment>
<evidence type="ECO:0000256" key="1">
    <source>
        <dbReference type="ARBA" id="ARBA00022448"/>
    </source>
</evidence>
<reference evidence="10 11" key="1">
    <citation type="journal article" date="2019" name="Nat. Microbiol.">
        <title>Mediterranean grassland soil C-N compound turnover is dependent on rainfall and depth, and is mediated by genomically divergent microorganisms.</title>
        <authorList>
            <person name="Diamond S."/>
            <person name="Andeer P.F."/>
            <person name="Li Z."/>
            <person name="Crits-Christoph A."/>
            <person name="Burstein D."/>
            <person name="Anantharaman K."/>
            <person name="Lane K.R."/>
            <person name="Thomas B.C."/>
            <person name="Pan C."/>
            <person name="Northen T.R."/>
            <person name="Banfield J.F."/>
        </authorList>
    </citation>
    <scope>NUCLEOTIDE SEQUENCE [LARGE SCALE GENOMIC DNA]</scope>
    <source>
        <strain evidence="9">NP_1</strain>
        <strain evidence="8">NP_2</strain>
    </source>
</reference>
<name>A0A537LES2_9BACT</name>
<evidence type="ECO:0000313" key="10">
    <source>
        <dbReference type="Proteomes" id="UP000315217"/>
    </source>
</evidence>
<evidence type="ECO:0000313" key="8">
    <source>
        <dbReference type="EMBL" id="TMJ06523.1"/>
    </source>
</evidence>